<keyword evidence="4" id="KW-1185">Reference proteome</keyword>
<organism evidence="3 4">
    <name type="scientific">Methylobacterium oryzihabitans</name>
    <dbReference type="NCBI Taxonomy" id="2499852"/>
    <lineage>
        <taxon>Bacteria</taxon>
        <taxon>Pseudomonadati</taxon>
        <taxon>Pseudomonadota</taxon>
        <taxon>Alphaproteobacteria</taxon>
        <taxon>Hyphomicrobiales</taxon>
        <taxon>Methylobacteriaceae</taxon>
        <taxon>Methylobacterium</taxon>
    </lineage>
</organism>
<dbReference type="RefSeq" id="WP_127733117.1">
    <property type="nucleotide sequence ID" value="NZ_SACP01000028.1"/>
</dbReference>
<gene>
    <name evidence="3" type="ORF">EOE48_22490</name>
</gene>
<accession>A0A3S2VK39</accession>
<feature type="region of interest" description="Disordered" evidence="1">
    <location>
        <begin position="70"/>
        <end position="101"/>
    </location>
</feature>
<evidence type="ECO:0000313" key="3">
    <source>
        <dbReference type="EMBL" id="RVU14674.1"/>
    </source>
</evidence>
<sequence>MVVALFVLALAMLLGGLASVVQGIPYVRLEVGWTMVIAGSVAASGGAVVLGLAALLGRLRRIELALRDAPRPAERRDPAPAPIRPEPPTLPPAAPMPASLMPASPMPAAAMPAAPTPPAPAHPPVAAMLGGAGVAGAAALAAGVSDGKPAPGRSEPTFDPPADRLPEPAAPRDDAAAAAAELRLNRAEPEPFELPMPEPAEPAPPPETAPETVPEPGTVPEPEAPPAEEENAIVGTYASGGNTYAMFADGTIEADTPGGKFRFRSLDELKAFIAEGGEGGESRTRPA</sequence>
<feature type="compositionally biased region" description="Pro residues" evidence="1">
    <location>
        <begin position="192"/>
        <end position="208"/>
    </location>
</feature>
<keyword evidence="2" id="KW-0812">Transmembrane</keyword>
<reference evidence="3 4" key="1">
    <citation type="submission" date="2019-01" db="EMBL/GenBank/DDBJ databases">
        <authorList>
            <person name="Chen W.-M."/>
        </authorList>
    </citation>
    <scope>NUCLEOTIDE SEQUENCE [LARGE SCALE GENOMIC DNA]</scope>
    <source>
        <strain evidence="3 4">TER-1</strain>
    </source>
</reference>
<evidence type="ECO:0000256" key="2">
    <source>
        <dbReference type="SAM" id="Phobius"/>
    </source>
</evidence>
<comment type="caution">
    <text evidence="3">The sequence shown here is derived from an EMBL/GenBank/DDBJ whole genome shotgun (WGS) entry which is preliminary data.</text>
</comment>
<dbReference type="EMBL" id="SACP01000028">
    <property type="protein sequence ID" value="RVU14674.1"/>
    <property type="molecule type" value="Genomic_DNA"/>
</dbReference>
<dbReference type="PRINTS" id="PR01217">
    <property type="entry name" value="PRICHEXTENSN"/>
</dbReference>
<feature type="compositionally biased region" description="Basic and acidic residues" evidence="1">
    <location>
        <begin position="161"/>
        <end position="175"/>
    </location>
</feature>
<name>A0A3S2VK39_9HYPH</name>
<protein>
    <submittedName>
        <fullName evidence="3">Uncharacterized protein</fullName>
    </submittedName>
</protein>
<dbReference type="Proteomes" id="UP000286997">
    <property type="component" value="Unassembled WGS sequence"/>
</dbReference>
<feature type="transmembrane region" description="Helical" evidence="2">
    <location>
        <begin position="33"/>
        <end position="57"/>
    </location>
</feature>
<evidence type="ECO:0000256" key="1">
    <source>
        <dbReference type="SAM" id="MobiDB-lite"/>
    </source>
</evidence>
<evidence type="ECO:0000313" key="4">
    <source>
        <dbReference type="Proteomes" id="UP000286997"/>
    </source>
</evidence>
<feature type="region of interest" description="Disordered" evidence="1">
    <location>
        <begin position="143"/>
        <end position="236"/>
    </location>
</feature>
<feature type="compositionally biased region" description="Pro residues" evidence="1">
    <location>
        <begin position="79"/>
        <end position="95"/>
    </location>
</feature>
<dbReference type="AlphaFoldDB" id="A0A3S2VK39"/>
<dbReference type="OrthoDB" id="8455715at2"/>
<keyword evidence="2" id="KW-0472">Membrane</keyword>
<proteinExistence type="predicted"/>
<keyword evidence="2" id="KW-1133">Transmembrane helix</keyword>